<name>G2KQ56_MICAA</name>
<keyword evidence="2 5" id="KW-0645">Protease</keyword>
<keyword evidence="6" id="KW-0732">Signal</keyword>
<evidence type="ECO:0000256" key="4">
    <source>
        <dbReference type="ARBA" id="ARBA00022825"/>
    </source>
</evidence>
<dbReference type="EC" id="3.4.21.-" evidence="8"/>
<dbReference type="EMBL" id="CP002382">
    <property type="protein sequence ID" value="AEP08598.1"/>
    <property type="molecule type" value="Genomic_DNA"/>
</dbReference>
<dbReference type="CDD" id="cd07560">
    <property type="entry name" value="Peptidase_S41_CPP"/>
    <property type="match status" value="1"/>
</dbReference>
<evidence type="ECO:0000256" key="2">
    <source>
        <dbReference type="ARBA" id="ARBA00022670"/>
    </source>
</evidence>
<evidence type="ECO:0000313" key="9">
    <source>
        <dbReference type="Proteomes" id="UP000009286"/>
    </source>
</evidence>
<evidence type="ECO:0000256" key="1">
    <source>
        <dbReference type="ARBA" id="ARBA00009179"/>
    </source>
</evidence>
<dbReference type="PANTHER" id="PTHR32060:SF30">
    <property type="entry name" value="CARBOXY-TERMINAL PROCESSING PROTEASE CTPA"/>
    <property type="match status" value="1"/>
</dbReference>
<dbReference type="GO" id="GO:0008236">
    <property type="term" value="F:serine-type peptidase activity"/>
    <property type="evidence" value="ECO:0007669"/>
    <property type="project" value="UniProtKB-KW"/>
</dbReference>
<dbReference type="GO" id="GO:0007165">
    <property type="term" value="P:signal transduction"/>
    <property type="evidence" value="ECO:0007669"/>
    <property type="project" value="TreeGrafter"/>
</dbReference>
<dbReference type="NCBIfam" id="TIGR00225">
    <property type="entry name" value="prc"/>
    <property type="match status" value="1"/>
</dbReference>
<dbReference type="eggNOG" id="COG0793">
    <property type="taxonomic scope" value="Bacteria"/>
</dbReference>
<dbReference type="Gene3D" id="2.30.42.10">
    <property type="match status" value="1"/>
</dbReference>
<feature type="domain" description="PDZ" evidence="7">
    <location>
        <begin position="136"/>
        <end position="204"/>
    </location>
</feature>
<evidence type="ECO:0000259" key="7">
    <source>
        <dbReference type="PROSITE" id="PS50106"/>
    </source>
</evidence>
<proteinExistence type="inferred from homology"/>
<keyword evidence="9" id="KW-1185">Reference proteome</keyword>
<dbReference type="PANTHER" id="PTHR32060">
    <property type="entry name" value="TAIL-SPECIFIC PROTEASE"/>
    <property type="match status" value="1"/>
</dbReference>
<dbReference type="InterPro" id="IPR036034">
    <property type="entry name" value="PDZ_sf"/>
</dbReference>
<dbReference type="InterPro" id="IPR001478">
    <property type="entry name" value="PDZ"/>
</dbReference>
<dbReference type="PROSITE" id="PS51257">
    <property type="entry name" value="PROKAR_LIPOPROTEIN"/>
    <property type="match status" value="1"/>
</dbReference>
<dbReference type="KEGG" id="mai:MICA_252"/>
<evidence type="ECO:0000313" key="8">
    <source>
        <dbReference type="EMBL" id="AEP08598.1"/>
    </source>
</evidence>
<dbReference type="SUPFAM" id="SSF50156">
    <property type="entry name" value="PDZ domain-like"/>
    <property type="match status" value="1"/>
</dbReference>
<dbReference type="GO" id="GO:0030288">
    <property type="term" value="C:outer membrane-bounded periplasmic space"/>
    <property type="evidence" value="ECO:0007669"/>
    <property type="project" value="TreeGrafter"/>
</dbReference>
<evidence type="ECO:0000256" key="3">
    <source>
        <dbReference type="ARBA" id="ARBA00022801"/>
    </source>
</evidence>
<keyword evidence="3 5" id="KW-0378">Hydrolase</keyword>
<feature type="chain" id="PRO_5003432168" evidence="6">
    <location>
        <begin position="22"/>
        <end position="512"/>
    </location>
</feature>
<dbReference type="SMART" id="SM00245">
    <property type="entry name" value="TSPc"/>
    <property type="match status" value="1"/>
</dbReference>
<organism evidence="8 9">
    <name type="scientific">Micavibrio aeruginosavorus (strain ARL-13)</name>
    <dbReference type="NCBI Taxonomy" id="856793"/>
    <lineage>
        <taxon>Bacteria</taxon>
        <taxon>Pseudomonadati</taxon>
        <taxon>Bdellovibrionota</taxon>
        <taxon>Bdellovibrionia</taxon>
        <taxon>Bdellovibrionales</taxon>
        <taxon>Pseudobdellovibrionaceae</taxon>
        <taxon>Micavibrio</taxon>
    </lineage>
</organism>
<evidence type="ECO:0000256" key="5">
    <source>
        <dbReference type="RuleBase" id="RU004404"/>
    </source>
</evidence>
<dbReference type="SMART" id="SM00228">
    <property type="entry name" value="PDZ"/>
    <property type="match status" value="1"/>
</dbReference>
<reference evidence="8 9" key="1">
    <citation type="journal article" date="2011" name="BMC Genomics">
        <title>Genomic insights into an obligate epibiotic bacterial predator: Micavibrio aeruginosavorus ARL-13.</title>
        <authorList>
            <person name="Wang Z."/>
            <person name="Kadouri D."/>
            <person name="Wu M."/>
        </authorList>
    </citation>
    <scope>NUCLEOTIDE SEQUENCE [LARGE SCALE GENOMIC DNA]</scope>
    <source>
        <strain evidence="8 9">ARL-13</strain>
    </source>
</reference>
<keyword evidence="4 5" id="KW-0720">Serine protease</keyword>
<dbReference type="GO" id="GO:0004175">
    <property type="term" value="F:endopeptidase activity"/>
    <property type="evidence" value="ECO:0007669"/>
    <property type="project" value="TreeGrafter"/>
</dbReference>
<protein>
    <submittedName>
        <fullName evidence="8">Peptidase family protein</fullName>
        <ecNumber evidence="8">3.4.21.-</ecNumber>
    </submittedName>
</protein>
<dbReference type="Gene3D" id="3.90.226.10">
    <property type="entry name" value="2-enoyl-CoA Hydratase, Chain A, domain 1"/>
    <property type="match status" value="1"/>
</dbReference>
<dbReference type="Gene3D" id="3.30.750.44">
    <property type="match status" value="1"/>
</dbReference>
<dbReference type="STRING" id="856793.MICA_252"/>
<dbReference type="Pfam" id="PF13180">
    <property type="entry name" value="PDZ_2"/>
    <property type="match status" value="1"/>
</dbReference>
<dbReference type="InterPro" id="IPR029045">
    <property type="entry name" value="ClpP/crotonase-like_dom_sf"/>
</dbReference>
<dbReference type="InterPro" id="IPR004447">
    <property type="entry name" value="Peptidase_S41A"/>
</dbReference>
<dbReference type="Proteomes" id="UP000009286">
    <property type="component" value="Chromosome"/>
</dbReference>
<dbReference type="InterPro" id="IPR005151">
    <property type="entry name" value="Tail-specific_protease"/>
</dbReference>
<dbReference type="CDD" id="cd06782">
    <property type="entry name" value="cpPDZ_CPP-like"/>
    <property type="match status" value="1"/>
</dbReference>
<dbReference type="OrthoDB" id="9812068at2"/>
<dbReference type="HOGENOM" id="CLU_017295_1_2_5"/>
<gene>
    <name evidence="8" type="ordered locus">MICA_252</name>
</gene>
<feature type="signal peptide" evidence="6">
    <location>
        <begin position="1"/>
        <end position="21"/>
    </location>
</feature>
<evidence type="ECO:0000256" key="6">
    <source>
        <dbReference type="SAM" id="SignalP"/>
    </source>
</evidence>
<dbReference type="AlphaFoldDB" id="G2KQ56"/>
<dbReference type="PROSITE" id="PS50106">
    <property type="entry name" value="PDZ"/>
    <property type="match status" value="1"/>
</dbReference>
<dbReference type="GO" id="GO:0006508">
    <property type="term" value="P:proteolysis"/>
    <property type="evidence" value="ECO:0007669"/>
    <property type="project" value="UniProtKB-KW"/>
</dbReference>
<sequence length="512" mass="54917">MRIRAKTLSLDFFAATLGLSAAGCSTQPNAPAEQAPQTLSAEAPPFKYGPFNELLKTTSYYSVVGRDTSAMAAGIIDGVRAELGDSYKTQTDDQIRTLIDAPDIDPATREKMIVGGVKGLAKILSPHDAYMTAEEVQQLWRGSPKVTGIGISFEMDEKAGGLVIFDMVDHGPAFKSGLHIGDIVTAVDGKPVAGLKTKEARALIVGDKGTPVTMTIRRMGENTPQNITITRDTYRYTPTAAKAIGDIGYVRLRDFSSRGSAGAVVNAMAALEQSIGADRVKGYILDLRGNPGGLVQEARMLVDAFVDKAGAPSVEVRARNYTYSEKTHPGDMLDGKPLSVLIDDGSASAAEIVSGSLQDHHRATVFGIQSYGKGSVQTRISLGRIWPDRHDAMKVTSAMYYLPSGASIQNIGITPDILVEDVTPLLQDHERDLDNVLANPNGTGKPLRRSGAHCLLKNTVTAPSLKPDFRDYRGQPDRTLLCALDHLRRTETHTRTIPLPSAHPGAHPAPTP</sequence>
<dbReference type="RefSeq" id="WP_014101821.1">
    <property type="nucleotide sequence ID" value="NC_016026.1"/>
</dbReference>
<dbReference type="SUPFAM" id="SSF52096">
    <property type="entry name" value="ClpP/crotonase"/>
    <property type="match status" value="1"/>
</dbReference>
<dbReference type="MEROPS" id="S41.004"/>
<dbReference type="Pfam" id="PF03572">
    <property type="entry name" value="Peptidase_S41"/>
    <property type="match status" value="1"/>
</dbReference>
<accession>G2KQ56</accession>
<comment type="similarity">
    <text evidence="1 5">Belongs to the peptidase S41A family.</text>
</comment>